<gene>
    <name evidence="3" type="ORF">LEL_00009</name>
</gene>
<dbReference type="CDD" id="cd02440">
    <property type="entry name" value="AdoMet_MTases"/>
    <property type="match status" value="1"/>
</dbReference>
<feature type="compositionally biased region" description="Polar residues" evidence="2">
    <location>
        <begin position="1"/>
        <end position="10"/>
    </location>
</feature>
<dbReference type="PANTHER" id="PTHR43591">
    <property type="entry name" value="METHYLTRANSFERASE"/>
    <property type="match status" value="1"/>
</dbReference>
<organism evidence="3 4">
    <name type="scientific">Akanthomyces lecanii RCEF 1005</name>
    <dbReference type="NCBI Taxonomy" id="1081108"/>
    <lineage>
        <taxon>Eukaryota</taxon>
        <taxon>Fungi</taxon>
        <taxon>Dikarya</taxon>
        <taxon>Ascomycota</taxon>
        <taxon>Pezizomycotina</taxon>
        <taxon>Sordariomycetes</taxon>
        <taxon>Hypocreomycetidae</taxon>
        <taxon>Hypocreales</taxon>
        <taxon>Cordycipitaceae</taxon>
        <taxon>Akanthomyces</taxon>
        <taxon>Cordyceps confragosa</taxon>
    </lineage>
</organism>
<dbReference type="Pfam" id="PF13489">
    <property type="entry name" value="Methyltransf_23"/>
    <property type="match status" value="1"/>
</dbReference>
<protein>
    <recommendedName>
        <fullName evidence="5">TAM domain methyltransferase</fullName>
    </recommendedName>
</protein>
<dbReference type="InterPro" id="IPR029063">
    <property type="entry name" value="SAM-dependent_MTases_sf"/>
</dbReference>
<dbReference type="AlphaFoldDB" id="A0A168JI25"/>
<name>A0A168JI25_CORDF</name>
<evidence type="ECO:0000313" key="3">
    <source>
        <dbReference type="EMBL" id="OAA80464.1"/>
    </source>
</evidence>
<comment type="similarity">
    <text evidence="1">Belongs to the methyltransferase superfamily. LaeA methyltransferase family.</text>
</comment>
<dbReference type="PANTHER" id="PTHR43591:SF14">
    <property type="entry name" value="METHYLTRANSFERASE"/>
    <property type="match status" value="1"/>
</dbReference>
<accession>A0A168JI25</accession>
<evidence type="ECO:0000256" key="1">
    <source>
        <dbReference type="ARBA" id="ARBA00038158"/>
    </source>
</evidence>
<dbReference type="SUPFAM" id="SSF53335">
    <property type="entry name" value="S-adenosyl-L-methionine-dependent methyltransferases"/>
    <property type="match status" value="1"/>
</dbReference>
<evidence type="ECO:0000256" key="2">
    <source>
        <dbReference type="SAM" id="MobiDB-lite"/>
    </source>
</evidence>
<dbReference type="GO" id="GO:0008168">
    <property type="term" value="F:methyltransferase activity"/>
    <property type="evidence" value="ECO:0007669"/>
    <property type="project" value="TreeGrafter"/>
</dbReference>
<feature type="region of interest" description="Disordered" evidence="2">
    <location>
        <begin position="1"/>
        <end position="20"/>
    </location>
</feature>
<dbReference type="OrthoDB" id="2013972at2759"/>
<keyword evidence="4" id="KW-1185">Reference proteome</keyword>
<evidence type="ECO:0000313" key="4">
    <source>
        <dbReference type="Proteomes" id="UP000076881"/>
    </source>
</evidence>
<dbReference type="Gene3D" id="3.40.50.150">
    <property type="entry name" value="Vaccinia Virus protein VP39"/>
    <property type="match status" value="1"/>
</dbReference>
<proteinExistence type="inferred from homology"/>
<sequence length="351" mass="39682">MSGSNPSDQGQGSGQRVPGDLSQYEFSFKHSLTSAEIEPDPAVEDIVDSSWSLSESIRNFPEEFGRTYHAYRAGSYGFPNDPIEQERLFLQFNAMTRLFGGKLYFAPLSAQNPPRLVLDVATGTGDWAIQMGDEFPQSQIVGTDLSPIQPEDVPPNVSFFVEDSSEPWEFSQKYDYIHTRVTSGCWASFEDQIAKEAFANLQPGGWFESQEFDSIISSDDGTLAEDSALARWFHDMAVAGDVCNRPTVMAHKLREVYERVGFVDVQEKIFKMPTNGWAKDERLKDIGRMWERNLGPGLAGISFSMFNRAFNRTPEEIEVAVVDVRRDLSDPRIHAYMPIWVVWGRKPHPEE</sequence>
<dbReference type="EMBL" id="AZHF01000001">
    <property type="protein sequence ID" value="OAA80464.1"/>
    <property type="molecule type" value="Genomic_DNA"/>
</dbReference>
<reference evidence="3 4" key="1">
    <citation type="journal article" date="2016" name="Genome Biol. Evol.">
        <title>Divergent and convergent evolution of fungal pathogenicity.</title>
        <authorList>
            <person name="Shang Y."/>
            <person name="Xiao G."/>
            <person name="Zheng P."/>
            <person name="Cen K."/>
            <person name="Zhan S."/>
            <person name="Wang C."/>
        </authorList>
    </citation>
    <scope>NUCLEOTIDE SEQUENCE [LARGE SCALE GENOMIC DNA]</scope>
    <source>
        <strain evidence="3 4">RCEF 1005</strain>
    </source>
</reference>
<comment type="caution">
    <text evidence="3">The sequence shown here is derived from an EMBL/GenBank/DDBJ whole genome shotgun (WGS) entry which is preliminary data.</text>
</comment>
<evidence type="ECO:0008006" key="5">
    <source>
        <dbReference type="Google" id="ProtNLM"/>
    </source>
</evidence>
<dbReference type="STRING" id="1081108.A0A168JI25"/>
<dbReference type="Proteomes" id="UP000076881">
    <property type="component" value="Unassembled WGS sequence"/>
</dbReference>